<dbReference type="CDD" id="cd02165">
    <property type="entry name" value="NMNAT"/>
    <property type="match status" value="1"/>
</dbReference>
<evidence type="ECO:0000256" key="2">
    <source>
        <dbReference type="ARBA" id="ARBA00005019"/>
    </source>
</evidence>
<dbReference type="NCBIfam" id="TIGR00125">
    <property type="entry name" value="cyt_tran_rel"/>
    <property type="match status" value="1"/>
</dbReference>
<dbReference type="PANTHER" id="PTHR39321">
    <property type="entry name" value="NICOTINATE-NUCLEOTIDE ADENYLYLTRANSFERASE-RELATED"/>
    <property type="match status" value="1"/>
</dbReference>
<evidence type="ECO:0000256" key="9">
    <source>
        <dbReference type="ARBA" id="ARBA00048721"/>
    </source>
</evidence>
<dbReference type="InterPro" id="IPR005248">
    <property type="entry name" value="NadD/NMNAT"/>
</dbReference>
<reference evidence="12 13" key="1">
    <citation type="submission" date="2016-09" db="EMBL/GenBank/DDBJ databases">
        <authorList>
            <person name="Inglin R.C."/>
        </authorList>
    </citation>
    <scope>NUCLEOTIDE SEQUENCE [LARGE SCALE GENOMIC DNA]</scope>
    <source>
        <strain evidence="12 13">RI-517</strain>
    </source>
</reference>
<dbReference type="AlphaFoldDB" id="A0AAX0VAY8"/>
<dbReference type="GO" id="GO:0009435">
    <property type="term" value="P:NAD+ biosynthetic process"/>
    <property type="evidence" value="ECO:0007669"/>
    <property type="project" value="UniProtKB-UniRule"/>
</dbReference>
<comment type="caution">
    <text evidence="12">The sequence shown here is derived from an EMBL/GenBank/DDBJ whole genome shotgun (WGS) entry which is preliminary data.</text>
</comment>
<dbReference type="Gene3D" id="3.40.50.620">
    <property type="entry name" value="HUPs"/>
    <property type="match status" value="1"/>
</dbReference>
<evidence type="ECO:0000256" key="7">
    <source>
        <dbReference type="ARBA" id="ARBA00022840"/>
    </source>
</evidence>
<dbReference type="PANTHER" id="PTHR39321:SF3">
    <property type="entry name" value="PHOSPHOPANTETHEINE ADENYLYLTRANSFERASE"/>
    <property type="match status" value="1"/>
</dbReference>
<accession>A0AAX0VAY8</accession>
<comment type="catalytic activity">
    <reaction evidence="9 10">
        <text>nicotinate beta-D-ribonucleotide + ATP + H(+) = deamido-NAD(+) + diphosphate</text>
        <dbReference type="Rhea" id="RHEA:22860"/>
        <dbReference type="ChEBI" id="CHEBI:15378"/>
        <dbReference type="ChEBI" id="CHEBI:30616"/>
        <dbReference type="ChEBI" id="CHEBI:33019"/>
        <dbReference type="ChEBI" id="CHEBI:57502"/>
        <dbReference type="ChEBI" id="CHEBI:58437"/>
        <dbReference type="EC" id="2.7.7.18"/>
    </reaction>
</comment>
<dbReference type="Proteomes" id="UP000234349">
    <property type="component" value="Unassembled WGS sequence"/>
</dbReference>
<protein>
    <recommendedName>
        <fullName evidence="10">Probable nicotinate-nucleotide adenylyltransferase</fullName>
        <ecNumber evidence="10">2.7.7.18</ecNumber>
    </recommendedName>
    <alternativeName>
        <fullName evidence="10">Deamido-NAD(+) diphosphorylase</fullName>
    </alternativeName>
    <alternativeName>
        <fullName evidence="10">Deamido-NAD(+) pyrophosphorylase</fullName>
    </alternativeName>
    <alternativeName>
        <fullName evidence="10">Nicotinate mononucleotide adenylyltransferase</fullName>
        <shortName evidence="10">NaMN adenylyltransferase</shortName>
    </alternativeName>
</protein>
<dbReference type="SUPFAM" id="SSF52374">
    <property type="entry name" value="Nucleotidylyl transferase"/>
    <property type="match status" value="1"/>
</dbReference>
<evidence type="ECO:0000256" key="5">
    <source>
        <dbReference type="ARBA" id="ARBA00022695"/>
    </source>
</evidence>
<keyword evidence="5 10" id="KW-0548">Nucleotidyltransferase</keyword>
<comment type="similarity">
    <text evidence="10">Belongs to the NadD family.</text>
</comment>
<dbReference type="EC" id="2.7.7.18" evidence="10"/>
<dbReference type="InterPro" id="IPR014729">
    <property type="entry name" value="Rossmann-like_a/b/a_fold"/>
</dbReference>
<gene>
    <name evidence="10 12" type="primary">nadD</name>
    <name evidence="12" type="ORF">CUR37_05020</name>
</gene>
<dbReference type="HAMAP" id="MF_00244">
    <property type="entry name" value="NaMN_adenylyltr"/>
    <property type="match status" value="1"/>
</dbReference>
<name>A0AAX0VAY8_LATSK</name>
<evidence type="ECO:0000259" key="11">
    <source>
        <dbReference type="Pfam" id="PF01467"/>
    </source>
</evidence>
<evidence type="ECO:0000256" key="8">
    <source>
        <dbReference type="ARBA" id="ARBA00023027"/>
    </source>
</evidence>
<dbReference type="NCBIfam" id="NF000841">
    <property type="entry name" value="PRK00071.1-4"/>
    <property type="match status" value="1"/>
</dbReference>
<dbReference type="GO" id="GO:0004515">
    <property type="term" value="F:nicotinate-nucleotide adenylyltransferase activity"/>
    <property type="evidence" value="ECO:0007669"/>
    <property type="project" value="UniProtKB-UniRule"/>
</dbReference>
<evidence type="ECO:0000256" key="3">
    <source>
        <dbReference type="ARBA" id="ARBA00022642"/>
    </source>
</evidence>
<evidence type="ECO:0000313" key="12">
    <source>
        <dbReference type="EMBL" id="PKX78264.1"/>
    </source>
</evidence>
<feature type="domain" description="Cytidyltransferase-like" evidence="11">
    <location>
        <begin position="32"/>
        <end position="187"/>
    </location>
</feature>
<evidence type="ECO:0000256" key="6">
    <source>
        <dbReference type="ARBA" id="ARBA00022741"/>
    </source>
</evidence>
<comment type="pathway">
    <text evidence="2 10">Cofactor biosynthesis; NAD(+) biosynthesis; deamido-NAD(+) from nicotinate D-ribonucleotide: step 1/1.</text>
</comment>
<keyword evidence="7 10" id="KW-0067">ATP-binding</keyword>
<dbReference type="GO" id="GO:0005524">
    <property type="term" value="F:ATP binding"/>
    <property type="evidence" value="ECO:0007669"/>
    <property type="project" value="UniProtKB-KW"/>
</dbReference>
<evidence type="ECO:0000256" key="1">
    <source>
        <dbReference type="ARBA" id="ARBA00002324"/>
    </source>
</evidence>
<dbReference type="NCBIfam" id="NF000840">
    <property type="entry name" value="PRK00071.1-3"/>
    <property type="match status" value="1"/>
</dbReference>
<dbReference type="Pfam" id="PF01467">
    <property type="entry name" value="CTP_transf_like"/>
    <property type="match status" value="1"/>
</dbReference>
<dbReference type="NCBIfam" id="TIGR00482">
    <property type="entry name" value="nicotinate (nicotinamide) nucleotide adenylyltransferase"/>
    <property type="match status" value="1"/>
</dbReference>
<evidence type="ECO:0000313" key="13">
    <source>
        <dbReference type="Proteomes" id="UP000234349"/>
    </source>
</evidence>
<proteinExistence type="inferred from homology"/>
<sequence>MQNATLKKVHGVSESKPSVLVVEDKQRQQVGIMGGTFNPPHLGHLIMAEQVGTQLGLDKVLFMPDATPPHVDTKKTLPAKHRVEMVKRAIADNPLFELSMAEIERGGVSYTYDTIVALKKQYPNTDFYFIIGGDMVDYLPTWHRIDDLVQLVQFVGIQRTGYSRDTPYPVLWVDAPLVDISSTQIRNKVQQSCSIRYLVPTKVADYIEEEGLYRE</sequence>
<keyword evidence="6 10" id="KW-0547">Nucleotide-binding</keyword>
<evidence type="ECO:0000256" key="4">
    <source>
        <dbReference type="ARBA" id="ARBA00022679"/>
    </source>
</evidence>
<comment type="function">
    <text evidence="1 10">Catalyzes the reversible adenylation of nicotinate mononucleotide (NaMN) to nicotinic acid adenine dinucleotide (NaAD).</text>
</comment>
<keyword evidence="4 10" id="KW-0808">Transferase</keyword>
<dbReference type="InterPro" id="IPR004821">
    <property type="entry name" value="Cyt_trans-like"/>
</dbReference>
<dbReference type="RefSeq" id="WP_011375085.1">
    <property type="nucleotide sequence ID" value="NZ_AP017931.1"/>
</dbReference>
<organism evidence="12 13">
    <name type="scientific">Latilactobacillus sakei</name>
    <name type="common">Lactobacillus sakei</name>
    <dbReference type="NCBI Taxonomy" id="1599"/>
    <lineage>
        <taxon>Bacteria</taxon>
        <taxon>Bacillati</taxon>
        <taxon>Bacillota</taxon>
        <taxon>Bacilli</taxon>
        <taxon>Lactobacillales</taxon>
        <taxon>Lactobacillaceae</taxon>
        <taxon>Latilactobacillus</taxon>
    </lineage>
</organism>
<keyword evidence="8 10" id="KW-0520">NAD</keyword>
<evidence type="ECO:0000256" key="10">
    <source>
        <dbReference type="HAMAP-Rule" id="MF_00244"/>
    </source>
</evidence>
<keyword evidence="3 10" id="KW-0662">Pyridine nucleotide biosynthesis</keyword>
<dbReference type="EMBL" id="MKGH01000019">
    <property type="protein sequence ID" value="PKX78264.1"/>
    <property type="molecule type" value="Genomic_DNA"/>
</dbReference>